<organism evidence="2 3">
    <name type="scientific">Azomonas macrocytogenes</name>
    <name type="common">Azotobacter macrocytogenes</name>
    <dbReference type="NCBI Taxonomy" id="69962"/>
    <lineage>
        <taxon>Bacteria</taxon>
        <taxon>Pseudomonadati</taxon>
        <taxon>Pseudomonadota</taxon>
        <taxon>Gammaproteobacteria</taxon>
        <taxon>Pseudomonadales</taxon>
        <taxon>Pseudomonadaceae</taxon>
        <taxon>Azomonas</taxon>
    </lineage>
</organism>
<name>A0A839T8V3_AZOMA</name>
<dbReference type="RefSeq" id="WP_183166972.1">
    <property type="nucleotide sequence ID" value="NZ_JACHXI010000012.1"/>
</dbReference>
<protein>
    <recommendedName>
        <fullName evidence="1">DUF4350 domain-containing protein</fullName>
    </recommendedName>
</protein>
<dbReference type="InterPro" id="IPR025646">
    <property type="entry name" value="DUF4350"/>
</dbReference>
<keyword evidence="3" id="KW-1185">Reference proteome</keyword>
<dbReference type="Proteomes" id="UP000549250">
    <property type="component" value="Unassembled WGS sequence"/>
</dbReference>
<comment type="caution">
    <text evidence="2">The sequence shown here is derived from an EMBL/GenBank/DDBJ whole genome shotgun (WGS) entry which is preliminary data.</text>
</comment>
<reference evidence="2 3" key="1">
    <citation type="submission" date="2020-08" db="EMBL/GenBank/DDBJ databases">
        <title>Genomic Encyclopedia of Type Strains, Phase III (KMG-III): the genomes of soil and plant-associated and newly described type strains.</title>
        <authorList>
            <person name="Whitman W."/>
        </authorList>
    </citation>
    <scope>NUCLEOTIDE SEQUENCE [LARGE SCALE GENOMIC DNA]</scope>
    <source>
        <strain evidence="2 3">CECT 4462</strain>
    </source>
</reference>
<sequence>MKRRPILLGGLGCLLLVVAAFLLKNPLQPYEESIDHGPAPAVRANPYLAAELFLREHGLDLRRDRDLPDLDTLPAPGHSLLLLGERSQMTPPQAKHLLDWTARGGHLLFVAERLWDEENANSGDLLLDALHLQQFESDSPQRAKLTYFHTQNSGKPARLAFNSAYHLYDPEHRAHAWANSDTATHLLQLHYGQGQITVLTDAWIWQNQRIGQYDHAWLLWYLTRDTKVVLIERNRQPGMATLLLEYFPHALSAALLLLILIVWRSSRRQGPLLAPADPARRQLREHLVASAGFLLRHAGKRRLLHDLQERIRRRARLRQPGFERLAQAEQLEALARLSSLPVATVTAAMYLPAQRRRIGTSAFIRQVADLQNLGNSL</sequence>
<evidence type="ECO:0000259" key="1">
    <source>
        <dbReference type="Pfam" id="PF14258"/>
    </source>
</evidence>
<dbReference type="Pfam" id="PF14258">
    <property type="entry name" value="DUF4350"/>
    <property type="match status" value="1"/>
</dbReference>
<dbReference type="EMBL" id="JACHXI010000012">
    <property type="protein sequence ID" value="MBB3104073.1"/>
    <property type="molecule type" value="Genomic_DNA"/>
</dbReference>
<feature type="domain" description="DUF4350" evidence="1">
    <location>
        <begin position="43"/>
        <end position="223"/>
    </location>
</feature>
<evidence type="ECO:0000313" key="2">
    <source>
        <dbReference type="EMBL" id="MBB3104073.1"/>
    </source>
</evidence>
<accession>A0A839T8V3</accession>
<dbReference type="AlphaFoldDB" id="A0A839T8V3"/>
<gene>
    <name evidence="2" type="ORF">FHR87_002485</name>
</gene>
<evidence type="ECO:0000313" key="3">
    <source>
        <dbReference type="Proteomes" id="UP000549250"/>
    </source>
</evidence>
<proteinExistence type="predicted"/>